<dbReference type="EMBL" id="VDFP01000002">
    <property type="protein sequence ID" value="MQS75130.1"/>
    <property type="molecule type" value="Genomic_DNA"/>
</dbReference>
<evidence type="ECO:0000313" key="3">
    <source>
        <dbReference type="EMBL" id="MQS97737.1"/>
    </source>
</evidence>
<protein>
    <submittedName>
        <fullName evidence="2">Alpha/beta hydrolase</fullName>
    </submittedName>
</protein>
<dbReference type="Proteomes" id="UP000414364">
    <property type="component" value="Unassembled WGS sequence"/>
</dbReference>
<keyword evidence="4" id="KW-1185">Reference proteome</keyword>
<dbReference type="Gene3D" id="3.40.50.1820">
    <property type="entry name" value="alpha/beta hydrolase"/>
    <property type="match status" value="1"/>
</dbReference>
<gene>
    <name evidence="3" type="ORF">FHL05_07520</name>
    <name evidence="2" type="ORF">FHL06_01790</name>
</gene>
<dbReference type="GO" id="GO:0004806">
    <property type="term" value="F:triacylglycerol lipase activity"/>
    <property type="evidence" value="ECO:0007669"/>
    <property type="project" value="TreeGrafter"/>
</dbReference>
<comment type="caution">
    <text evidence="2">The sequence shown here is derived from an EMBL/GenBank/DDBJ whole genome shotgun (WGS) entry which is preliminary data.</text>
</comment>
<reference evidence="4 5" key="1">
    <citation type="journal article" date="2019" name="Syst. Appl. Microbiol.">
        <title>Polyphasic characterization of two novel Lactobacillus spp. isolated from blown salami packages: Description of Lactobacillus halodurans sp. nov. and Lactobacillus salsicarnum sp. nov.</title>
        <authorList>
            <person name="Schuster J.A."/>
            <person name="Klingl A."/>
            <person name="Vogel R.F."/>
            <person name="Ehrmann M.A."/>
        </authorList>
    </citation>
    <scope>NUCLEOTIDE SEQUENCE [LARGE SCALE GENOMIC DNA]</scope>
    <source>
        <strain evidence="3 4">TMW 1.1920</strain>
        <strain evidence="2 5">TMW 1.2172</strain>
    </source>
</reference>
<dbReference type="RefSeq" id="WP_153384541.1">
    <property type="nucleotide sequence ID" value="NZ_VDFO01000025.1"/>
</dbReference>
<keyword evidence="2" id="KW-0378">Hydrolase</keyword>
<dbReference type="OrthoDB" id="9815425at2"/>
<evidence type="ECO:0000259" key="1">
    <source>
        <dbReference type="Pfam" id="PF07859"/>
    </source>
</evidence>
<feature type="domain" description="Alpha/beta hydrolase fold-3" evidence="1">
    <location>
        <begin position="111"/>
        <end position="331"/>
    </location>
</feature>
<dbReference type="GO" id="GO:0004771">
    <property type="term" value="F:sterol ester esterase activity"/>
    <property type="evidence" value="ECO:0007669"/>
    <property type="project" value="TreeGrafter"/>
</dbReference>
<dbReference type="GO" id="GO:0019433">
    <property type="term" value="P:triglyceride catabolic process"/>
    <property type="evidence" value="ECO:0007669"/>
    <property type="project" value="TreeGrafter"/>
</dbReference>
<dbReference type="GO" id="GO:0005829">
    <property type="term" value="C:cytosol"/>
    <property type="evidence" value="ECO:0007669"/>
    <property type="project" value="TreeGrafter"/>
</dbReference>
<dbReference type="PANTHER" id="PTHR23025">
    <property type="entry name" value="TRIACYLGLYCEROL LIPASE"/>
    <property type="match status" value="1"/>
</dbReference>
<dbReference type="SUPFAM" id="SSF53474">
    <property type="entry name" value="alpha/beta-Hydrolases"/>
    <property type="match status" value="1"/>
</dbReference>
<dbReference type="Proteomes" id="UP000371423">
    <property type="component" value="Unassembled WGS sequence"/>
</dbReference>
<dbReference type="InterPro" id="IPR013094">
    <property type="entry name" value="AB_hydrolase_3"/>
</dbReference>
<proteinExistence type="predicted"/>
<evidence type="ECO:0000313" key="4">
    <source>
        <dbReference type="Proteomes" id="UP000371423"/>
    </source>
</evidence>
<dbReference type="PANTHER" id="PTHR23025:SF3">
    <property type="entry name" value="HORMONE-SENSITIVE LIPASE"/>
    <property type="match status" value="1"/>
</dbReference>
<dbReference type="EMBL" id="VDFO01000025">
    <property type="protein sequence ID" value="MQS97737.1"/>
    <property type="molecule type" value="Genomic_DNA"/>
</dbReference>
<evidence type="ECO:0000313" key="5">
    <source>
        <dbReference type="Proteomes" id="UP000414364"/>
    </source>
</evidence>
<evidence type="ECO:0000313" key="2">
    <source>
        <dbReference type="EMBL" id="MQS75130.1"/>
    </source>
</evidence>
<dbReference type="InterPro" id="IPR029058">
    <property type="entry name" value="AB_hydrolase_fold"/>
</dbReference>
<dbReference type="AlphaFoldDB" id="A0A5P0ZLK6"/>
<name>A0A5P0ZLK6_9LACO</name>
<sequence length="353" mass="39577">MLSNKLQLMKKVNVLNTDYQMKLVPGMDSEGYLDPKAKDELEDSIKQTNTGSFGSEVEQDVNVDEIRSSMGWKKANHTLINKLNIENQVFQGVKVRSYVQEDLQTKILPTILFIHGGGFIGGSLDNVEFPCEALADYGQVKVVSVDYGLGPENPYPQGLIDSYNVLNYLATNKKKLNISTITVMGDSAGGNLTYSVSLLDRQLGTNYVDKAITLYPVTYQGNDSARRKYFDSPKQLAAKKDAKEIDTFINNFNGSQKMINDWYIKSNDSESMYLSPLNAPESLLKKMPKTLFMVGEFDPLRLQGEAFYNKMKLAGGDITYIRYNGMIHAFMDKVGDFSQADDCLLEALNFIEK</sequence>
<dbReference type="Pfam" id="PF07859">
    <property type="entry name" value="Abhydrolase_3"/>
    <property type="match status" value="1"/>
</dbReference>
<organism evidence="2 5">
    <name type="scientific">Companilactobacillus halodurans</name>
    <dbReference type="NCBI Taxonomy" id="2584183"/>
    <lineage>
        <taxon>Bacteria</taxon>
        <taxon>Bacillati</taxon>
        <taxon>Bacillota</taxon>
        <taxon>Bacilli</taxon>
        <taxon>Lactobacillales</taxon>
        <taxon>Lactobacillaceae</taxon>
        <taxon>Companilactobacillus</taxon>
    </lineage>
</organism>
<accession>A0A5P0ZLK6</accession>